<evidence type="ECO:0000256" key="9">
    <source>
        <dbReference type="RuleBase" id="RU003640"/>
    </source>
</evidence>
<keyword evidence="9" id="KW-1278">Translocase</keyword>
<comment type="subcellular location">
    <subcellularLocation>
        <location evidence="1">Membrane</location>
    </subcellularLocation>
    <subcellularLocation>
        <location evidence="9">Mitochondrion membrane</location>
        <topology evidence="9">Multi-pass membrane protein</topology>
    </subcellularLocation>
</comment>
<evidence type="ECO:0000256" key="3">
    <source>
        <dbReference type="ARBA" id="ARBA00021007"/>
    </source>
</evidence>
<dbReference type="Pfam" id="PF00507">
    <property type="entry name" value="Oxidored_q4"/>
    <property type="match status" value="1"/>
</dbReference>
<dbReference type="InterPro" id="IPR000440">
    <property type="entry name" value="NADH_UbQ/plastoQ_OxRdtase_su3"/>
</dbReference>
<dbReference type="GeneID" id="30512736"/>
<evidence type="ECO:0000256" key="7">
    <source>
        <dbReference type="ARBA" id="ARBA00023136"/>
    </source>
</evidence>
<comment type="similarity">
    <text evidence="2 9">Belongs to the complex I subunit 3 family.</text>
</comment>
<dbReference type="InterPro" id="IPR038430">
    <property type="entry name" value="NDAH_ubi_oxred_su3_sf"/>
</dbReference>
<dbReference type="RefSeq" id="YP_009327458.1">
    <property type="nucleotide sequence ID" value="NC_032055.1"/>
</dbReference>
<dbReference type="GO" id="GO:0031966">
    <property type="term" value="C:mitochondrial membrane"/>
    <property type="evidence" value="ECO:0007669"/>
    <property type="project" value="UniProtKB-SubCell"/>
</dbReference>
<feature type="transmembrane region" description="Helical" evidence="9">
    <location>
        <begin position="48"/>
        <end position="70"/>
    </location>
</feature>
<dbReference type="PANTHER" id="PTHR11058:SF9">
    <property type="entry name" value="NADH-UBIQUINONE OXIDOREDUCTASE CHAIN 3"/>
    <property type="match status" value="1"/>
</dbReference>
<keyword evidence="6 9" id="KW-1133">Transmembrane helix</keyword>
<comment type="catalytic activity">
    <reaction evidence="8 9">
        <text>a ubiquinone + NADH + 5 H(+)(in) = a ubiquinol + NAD(+) + 4 H(+)(out)</text>
        <dbReference type="Rhea" id="RHEA:29091"/>
        <dbReference type="Rhea" id="RHEA-COMP:9565"/>
        <dbReference type="Rhea" id="RHEA-COMP:9566"/>
        <dbReference type="ChEBI" id="CHEBI:15378"/>
        <dbReference type="ChEBI" id="CHEBI:16389"/>
        <dbReference type="ChEBI" id="CHEBI:17976"/>
        <dbReference type="ChEBI" id="CHEBI:57540"/>
        <dbReference type="ChEBI" id="CHEBI:57945"/>
        <dbReference type="EC" id="7.1.1.2"/>
    </reaction>
</comment>
<keyword evidence="9" id="KW-0520">NAD</keyword>
<sequence length="117" mass="13326">MFIIPLVFVLLGEYVSWKVPYGVVDTAQKSPYECGFAPFQSGRHPFSLYFFLVALIFIIFDAELVFLLPLPLLGDLGLSGLGVFMFLWVLLMGLYHEWREGSLDWPVVSKKNAELFS</sequence>
<dbReference type="GO" id="GO:0030964">
    <property type="term" value="C:NADH dehydrogenase complex"/>
    <property type="evidence" value="ECO:0007669"/>
    <property type="project" value="TreeGrafter"/>
</dbReference>
<dbReference type="EC" id="7.1.1.2" evidence="9"/>
<reference evidence="10" key="1">
    <citation type="submission" date="2016-04" db="EMBL/GenBank/DDBJ databases">
        <title>Mitochondrial genome of the christmas tree worm Spirobranchus giganteus (Annelida: Serpulidae) reveals complete different aspects within mitochondrial Annelida evolution.</title>
        <authorList>
            <person name="Seixas V.C."/>
            <person name="Russo C.A.M."/>
            <person name="Paiva P.C."/>
        </authorList>
    </citation>
    <scope>NUCLEOTIDE SEQUENCE</scope>
</reference>
<dbReference type="AlphaFoldDB" id="A0A1I9WKB5"/>
<dbReference type="PANTHER" id="PTHR11058">
    <property type="entry name" value="NADH-UBIQUINONE OXIDOREDUCTASE CHAIN 3"/>
    <property type="match status" value="1"/>
</dbReference>
<dbReference type="CTD" id="4537"/>
<evidence type="ECO:0000256" key="2">
    <source>
        <dbReference type="ARBA" id="ARBA00008472"/>
    </source>
</evidence>
<comment type="function">
    <text evidence="9">Core subunit of the mitochondrial membrane respiratory chain NADH dehydrogenase (Complex I) which catalyzes electron transfer from NADH through the respiratory chain, using ubiquinone as an electron acceptor. Essential for the catalytic activity of complex I.</text>
</comment>
<dbReference type="Gene3D" id="1.20.58.1610">
    <property type="entry name" value="NADH:ubiquinone/plastoquinone oxidoreductase, chain 3"/>
    <property type="match status" value="1"/>
</dbReference>
<proteinExistence type="inferred from homology"/>
<gene>
    <name evidence="10" type="primary">ND3</name>
</gene>
<keyword evidence="4 9" id="KW-0813">Transport</keyword>
<organism evidence="10">
    <name type="scientific">Spirobranchus giganteus</name>
    <dbReference type="NCBI Taxonomy" id="1914524"/>
    <lineage>
        <taxon>Eukaryota</taxon>
        <taxon>Metazoa</taxon>
        <taxon>Spiralia</taxon>
        <taxon>Lophotrochozoa</taxon>
        <taxon>Annelida</taxon>
        <taxon>Polychaeta</taxon>
        <taxon>Sedentaria</taxon>
        <taxon>Canalipalpata</taxon>
        <taxon>Sabellida</taxon>
        <taxon>Serpulidae</taxon>
        <taxon>Spirobranchus</taxon>
    </lineage>
</organism>
<keyword evidence="5 9" id="KW-0812">Transmembrane</keyword>
<name>A0A1I9WKB5_9ANNE</name>
<keyword evidence="9" id="KW-0830">Ubiquinone</keyword>
<evidence type="ECO:0000256" key="6">
    <source>
        <dbReference type="ARBA" id="ARBA00022989"/>
    </source>
</evidence>
<keyword evidence="9" id="KW-0249">Electron transport</keyword>
<evidence type="ECO:0000256" key="1">
    <source>
        <dbReference type="ARBA" id="ARBA00004370"/>
    </source>
</evidence>
<accession>A0A1I9WKB5</accession>
<keyword evidence="7 9" id="KW-0472">Membrane</keyword>
<feature type="transmembrane region" description="Helical" evidence="9">
    <location>
        <begin position="76"/>
        <end position="95"/>
    </location>
</feature>
<dbReference type="GO" id="GO:0008137">
    <property type="term" value="F:NADH dehydrogenase (ubiquinone) activity"/>
    <property type="evidence" value="ECO:0007669"/>
    <property type="project" value="UniProtKB-UniRule"/>
</dbReference>
<keyword evidence="9" id="KW-0679">Respiratory chain</keyword>
<evidence type="ECO:0000256" key="8">
    <source>
        <dbReference type="ARBA" id="ARBA00049551"/>
    </source>
</evidence>
<keyword evidence="9 10" id="KW-0496">Mitochondrion</keyword>
<protein>
    <recommendedName>
        <fullName evidence="3 9">NADH-ubiquinone oxidoreductase chain 3</fullName>
        <ecNumber evidence="9">7.1.1.2</ecNumber>
    </recommendedName>
</protein>
<dbReference type="EMBL" id="KX156257">
    <property type="protein sequence ID" value="APA32610.1"/>
    <property type="molecule type" value="Genomic_DNA"/>
</dbReference>
<evidence type="ECO:0000256" key="4">
    <source>
        <dbReference type="ARBA" id="ARBA00022448"/>
    </source>
</evidence>
<geneLocation type="mitochondrion" evidence="10"/>
<evidence type="ECO:0000313" key="10">
    <source>
        <dbReference type="EMBL" id="APA32610.1"/>
    </source>
</evidence>
<evidence type="ECO:0000256" key="5">
    <source>
        <dbReference type="ARBA" id="ARBA00022692"/>
    </source>
</evidence>